<feature type="compositionally biased region" description="Acidic residues" evidence="4">
    <location>
        <begin position="328"/>
        <end position="339"/>
    </location>
</feature>
<feature type="domain" description="VWFC" evidence="6">
    <location>
        <begin position="98"/>
        <end position="155"/>
    </location>
</feature>
<dbReference type="RefSeq" id="XP_023655483.1">
    <property type="nucleotide sequence ID" value="XM_023799715.2"/>
</dbReference>
<dbReference type="Proteomes" id="UP000261540">
    <property type="component" value="Unplaced"/>
</dbReference>
<dbReference type="Ensembl" id="ENSPKIT00000034509.1">
    <property type="protein sequence ID" value="ENSPKIP00000010378.1"/>
    <property type="gene ID" value="ENSPKIG00000025120.1"/>
</dbReference>
<dbReference type="PANTHER" id="PTHR46544">
    <property type="entry name" value="EXTRACELLULAR MATRIX PROTEIN 2-RELATED"/>
    <property type="match status" value="1"/>
</dbReference>
<evidence type="ECO:0000256" key="2">
    <source>
        <dbReference type="ARBA" id="ARBA00022737"/>
    </source>
</evidence>
<dbReference type="Pfam" id="PF00093">
    <property type="entry name" value="VWC"/>
    <property type="match status" value="1"/>
</dbReference>
<feature type="chain" id="PRO_5017187520" evidence="5">
    <location>
        <begin position="21"/>
        <end position="730"/>
    </location>
</feature>
<dbReference type="FunFam" id="3.80.10.10:FF:000284">
    <property type="entry name" value="extracellular matrix protein 2 isoform X1"/>
    <property type="match status" value="1"/>
</dbReference>
<evidence type="ECO:0000256" key="1">
    <source>
        <dbReference type="ARBA" id="ARBA00022614"/>
    </source>
</evidence>
<dbReference type="PROSITE" id="PS51450">
    <property type="entry name" value="LRR"/>
    <property type="match status" value="3"/>
</dbReference>
<evidence type="ECO:0000259" key="6">
    <source>
        <dbReference type="PROSITE" id="PS50184"/>
    </source>
</evidence>
<dbReference type="InterPro" id="IPR032675">
    <property type="entry name" value="LRR_dom_sf"/>
</dbReference>
<reference evidence="7" key="2">
    <citation type="submission" date="2025-09" db="UniProtKB">
        <authorList>
            <consortium name="Ensembl"/>
        </authorList>
    </citation>
    <scope>IDENTIFICATION</scope>
</reference>
<dbReference type="Pfam" id="PF13855">
    <property type="entry name" value="LRR_8"/>
    <property type="match status" value="3"/>
</dbReference>
<dbReference type="GO" id="GO:0008201">
    <property type="term" value="F:heparin binding"/>
    <property type="evidence" value="ECO:0007669"/>
    <property type="project" value="TreeGrafter"/>
</dbReference>
<dbReference type="SUPFAM" id="SSF57603">
    <property type="entry name" value="FnI-like domain"/>
    <property type="match status" value="1"/>
</dbReference>
<dbReference type="PROSITE" id="PS50184">
    <property type="entry name" value="VWFC_2"/>
    <property type="match status" value="1"/>
</dbReference>
<dbReference type="SMART" id="SM00214">
    <property type="entry name" value="VWC"/>
    <property type="match status" value="1"/>
</dbReference>
<dbReference type="InterPro" id="IPR001007">
    <property type="entry name" value="VWF_dom"/>
</dbReference>
<evidence type="ECO:0000256" key="4">
    <source>
        <dbReference type="SAM" id="MobiDB-lite"/>
    </source>
</evidence>
<dbReference type="InterPro" id="IPR001611">
    <property type="entry name" value="Leu-rich_rpt"/>
</dbReference>
<feature type="compositionally biased region" description="Low complexity" evidence="4">
    <location>
        <begin position="48"/>
        <end position="65"/>
    </location>
</feature>
<feature type="region of interest" description="Disordered" evidence="4">
    <location>
        <begin position="23"/>
        <end position="65"/>
    </location>
</feature>
<dbReference type="AlphaFoldDB" id="A0A3B3QW80"/>
<dbReference type="GO" id="GO:0031012">
    <property type="term" value="C:extracellular matrix"/>
    <property type="evidence" value="ECO:0007669"/>
    <property type="project" value="TreeGrafter"/>
</dbReference>
<feature type="coiled-coil region" evidence="3">
    <location>
        <begin position="263"/>
        <end position="308"/>
    </location>
</feature>
<feature type="region of interest" description="Disordered" evidence="4">
    <location>
        <begin position="164"/>
        <end position="240"/>
    </location>
</feature>
<dbReference type="Gene3D" id="3.80.10.10">
    <property type="entry name" value="Ribonuclease Inhibitor"/>
    <property type="match status" value="2"/>
</dbReference>
<dbReference type="SUPFAM" id="SSF52058">
    <property type="entry name" value="L domain-like"/>
    <property type="match status" value="1"/>
</dbReference>
<dbReference type="OrthoDB" id="676979at2759"/>
<dbReference type="GO" id="GO:0010811">
    <property type="term" value="P:positive regulation of cell-substrate adhesion"/>
    <property type="evidence" value="ECO:0007669"/>
    <property type="project" value="TreeGrafter"/>
</dbReference>
<protein>
    <submittedName>
        <fullName evidence="7">Extracellular matrix protein 2</fullName>
    </submittedName>
</protein>
<accession>A0A3B3QW80</accession>
<dbReference type="GO" id="GO:0030198">
    <property type="term" value="P:extracellular matrix organization"/>
    <property type="evidence" value="ECO:0007669"/>
    <property type="project" value="TreeGrafter"/>
</dbReference>
<dbReference type="SMART" id="SM00369">
    <property type="entry name" value="LRR_TYP"/>
    <property type="match status" value="11"/>
</dbReference>
<organism evidence="7 8">
    <name type="scientific">Paramormyrops kingsleyae</name>
    <dbReference type="NCBI Taxonomy" id="1676925"/>
    <lineage>
        <taxon>Eukaryota</taxon>
        <taxon>Metazoa</taxon>
        <taxon>Chordata</taxon>
        <taxon>Craniata</taxon>
        <taxon>Vertebrata</taxon>
        <taxon>Euteleostomi</taxon>
        <taxon>Actinopterygii</taxon>
        <taxon>Neopterygii</taxon>
        <taxon>Teleostei</taxon>
        <taxon>Osteoglossocephala</taxon>
        <taxon>Osteoglossomorpha</taxon>
        <taxon>Osteoglossiformes</taxon>
        <taxon>Mormyridae</taxon>
        <taxon>Paramormyrops</taxon>
    </lineage>
</organism>
<dbReference type="InterPro" id="IPR043184">
    <property type="entry name" value="ECM2"/>
</dbReference>
<feature type="compositionally biased region" description="Basic and acidic residues" evidence="4">
    <location>
        <begin position="217"/>
        <end position="227"/>
    </location>
</feature>
<proteinExistence type="predicted"/>
<dbReference type="GeneTree" id="ENSGT00940000159941"/>
<dbReference type="GO" id="GO:0070052">
    <property type="term" value="F:collagen V binding"/>
    <property type="evidence" value="ECO:0007669"/>
    <property type="project" value="TreeGrafter"/>
</dbReference>
<dbReference type="Gene3D" id="6.20.200.20">
    <property type="match status" value="1"/>
</dbReference>
<keyword evidence="2" id="KW-0677">Repeat</keyword>
<dbReference type="InterPro" id="IPR003591">
    <property type="entry name" value="Leu-rich_rpt_typical-subtyp"/>
</dbReference>
<feature type="compositionally biased region" description="Basic and acidic residues" evidence="4">
    <location>
        <begin position="188"/>
        <end position="207"/>
    </location>
</feature>
<reference evidence="7" key="1">
    <citation type="submission" date="2025-08" db="UniProtKB">
        <authorList>
            <consortium name="Ensembl"/>
        </authorList>
    </citation>
    <scope>IDENTIFICATION</scope>
</reference>
<dbReference type="FunFam" id="3.80.10.10:FF:000772">
    <property type="entry name" value="Extracellular matrix protein 2"/>
    <property type="match status" value="1"/>
</dbReference>
<dbReference type="PANTHER" id="PTHR46544:SF1">
    <property type="entry name" value="EXTRACELLULAR MATRIX PROTEIN 2"/>
    <property type="match status" value="1"/>
</dbReference>
<keyword evidence="5" id="KW-0732">Signal</keyword>
<evidence type="ECO:0000256" key="3">
    <source>
        <dbReference type="SAM" id="Coils"/>
    </source>
</evidence>
<evidence type="ECO:0000256" key="5">
    <source>
        <dbReference type="SAM" id="SignalP"/>
    </source>
</evidence>
<feature type="signal peptide" evidence="5">
    <location>
        <begin position="1"/>
        <end position="20"/>
    </location>
</feature>
<keyword evidence="1" id="KW-0433">Leucine-rich repeat</keyword>
<dbReference type="GeneID" id="111837538"/>
<dbReference type="STRING" id="1676925.ENSPKIP00000010378"/>
<sequence>MRRVVLASLVLLACLGLTLTQDASSPPGTSGKRRRGGGGQARRGGRNGPAQQAGPRAPARHGGAPLSHADDGAAVFIDSYRSIQGLESSYNVLPGKTGACQYQGITMFDTAVWSPRPCITCLCSSGEVVCDDFMCPRLSCPFTATPAGDCCPVCMDLAPDSPEISGDSPLPDTPHKTGMNAAPPQTRIRTDEMLKEKEQGEVLPKKDARQKRKRKEKKPEAEKHQKPLAELWNEEEEEQREKEVKETWRVEAGRRQEAVEERKLEVEEENLRDKGRREELEAEERNLLRAMQEVLEAMESREEEEEEDKVWLRGDVFEMPEESHTEEEIPPLPEPEEEVMGGAPSLPAGCTISDTAVTCENAELTSIPPLSLPELKELSLEGNAIMSIPAEAFNGIPNLERINLGKNKLTSAGISPHAFKKLRHLRRLYMGGNLLQQIPEDLPSSLEELKINENKLSGIDDDSLDDLSSLVTLELEGNLLSEANVDPMAFQALKQLAYLRLGRNHFRTIPQGLPQSLLELYLENNLIEEISESALNRTTNLNVVVLRHNKLEESRIAPLAWINHKNLESIDLSHNKLYQVPSFLPGSLVHLVLVGNQIDRIPGYVFAHMNPGIEYLYLSFNKLDGDGIDSTSFFGAYHSLIELFLDHNQLASIPPGISEMRSLHFLRLNDNRIRSFEEESICDPQNDEDSSLVTLRLENNFIDTRKLSPTSFSCIISYSSVVLKPQKVKY</sequence>
<evidence type="ECO:0000313" key="8">
    <source>
        <dbReference type="Proteomes" id="UP000261540"/>
    </source>
</evidence>
<keyword evidence="8" id="KW-1185">Reference proteome</keyword>
<dbReference type="FunFam" id="3.80.10.10:FF:000130">
    <property type="entry name" value="extracellular matrix protein 2 isoform X1"/>
    <property type="match status" value="1"/>
</dbReference>
<evidence type="ECO:0000313" key="7">
    <source>
        <dbReference type="Ensembl" id="ENSPKIP00000010378.1"/>
    </source>
</evidence>
<feature type="region of interest" description="Disordered" evidence="4">
    <location>
        <begin position="320"/>
        <end position="342"/>
    </location>
</feature>
<name>A0A3B3QW80_9TELE</name>
<keyword evidence="3" id="KW-0175">Coiled coil</keyword>
<dbReference type="PROSITE" id="PS01208">
    <property type="entry name" value="VWFC_1"/>
    <property type="match status" value="1"/>
</dbReference>